<gene>
    <name evidence="1" type="ORF">LCL61_37595</name>
</gene>
<evidence type="ECO:0000313" key="2">
    <source>
        <dbReference type="Proteomes" id="UP001456344"/>
    </source>
</evidence>
<name>A0ACD5BPC9_9PSEU</name>
<organism evidence="1 2">
    <name type="scientific">Amycolatopsis coloradensis</name>
    <dbReference type="NCBI Taxonomy" id="76021"/>
    <lineage>
        <taxon>Bacteria</taxon>
        <taxon>Bacillati</taxon>
        <taxon>Actinomycetota</taxon>
        <taxon>Actinomycetes</taxon>
        <taxon>Pseudonocardiales</taxon>
        <taxon>Pseudonocardiaceae</taxon>
        <taxon>Amycolatopsis</taxon>
    </lineage>
</organism>
<sequence length="300" mass="32076">MRSRSRVVAVVSVAVTLAIVLVVIFKLGRGPQESSRGLDLAPHISSFVAGLDAERPYRSPNVAERRAGADGFTALLDRGEATGSRLDELGFSVHDGVDSATGRGYTLVMNEPESERAWGVYLIDRSAPPSIVVEIPHPNSDLRTEQMGLSYFRMVPGAVLLMAGAHRRAGTQADVAHRENSMFHAIATELAERGYGQIQLHGFHDSSQPGKDIVLSTGAAEVDDMALGVADRLTAAGFALCHAWTESCRGLEGDTNVQGKMAAAKRTAFVHIEVSSTIRADERGREAVVSALVAARAARY</sequence>
<proteinExistence type="predicted"/>
<keyword evidence="2" id="KW-1185">Reference proteome</keyword>
<evidence type="ECO:0000313" key="1">
    <source>
        <dbReference type="EMBL" id="WYW21276.1"/>
    </source>
</evidence>
<dbReference type="Proteomes" id="UP001456344">
    <property type="component" value="Chromosome"/>
</dbReference>
<protein>
    <submittedName>
        <fullName evidence="1">Uncharacterized protein</fullName>
    </submittedName>
</protein>
<dbReference type="EMBL" id="CP150484">
    <property type="protein sequence ID" value="WYW21276.1"/>
    <property type="molecule type" value="Genomic_DNA"/>
</dbReference>
<accession>A0ACD5BPC9</accession>
<reference evidence="1" key="1">
    <citation type="submission" date="2023-10" db="EMBL/GenBank/DDBJ databases">
        <title>Whole genome sequencing of actinobacterial strain Amycolatopsis sp. (BCA-696) identifies the underlying plant growth-promoting genes.</title>
        <authorList>
            <person name="Gandham P."/>
            <person name="Vadla N."/>
            <person name="Saji A."/>
            <person name="Srinivas V."/>
            <person name="Ruperao P."/>
            <person name="Selvanayagam S."/>
            <person name="Saxena R.K."/>
            <person name="Rathore A."/>
            <person name="Gopalakrishnan S."/>
            <person name="Thakur V."/>
        </authorList>
    </citation>
    <scope>NUCLEOTIDE SEQUENCE</scope>
    <source>
        <strain evidence="1">BCA-696</strain>
    </source>
</reference>